<dbReference type="InterPro" id="IPR037363">
    <property type="entry name" value="Sec13/Seh1_fam"/>
</dbReference>
<dbReference type="GO" id="GO:0031080">
    <property type="term" value="C:nuclear pore outer ring"/>
    <property type="evidence" value="ECO:0007669"/>
    <property type="project" value="TreeGrafter"/>
</dbReference>
<dbReference type="OMA" id="MNDKPHN"/>
<keyword evidence="8" id="KW-0811">Translocation</keyword>
<feature type="compositionally biased region" description="Polar residues" evidence="12">
    <location>
        <begin position="712"/>
        <end position="729"/>
    </location>
</feature>
<reference evidence="13 14" key="2">
    <citation type="journal article" date="2007" name="BMC Biol.">
        <title>A 100%-complete sequence reveals unusually simple genomic features in the hot-spring red alga Cyanidioschyzon merolae.</title>
        <authorList>
            <person name="Nozaki H."/>
            <person name="Takano H."/>
            <person name="Misumi O."/>
            <person name="Terasawa K."/>
            <person name="Matsuzaki M."/>
            <person name="Maruyama S."/>
            <person name="Nishida K."/>
            <person name="Yagisawa F."/>
            <person name="Yoshida Y."/>
            <person name="Fujiwara T."/>
            <person name="Takio S."/>
            <person name="Tamura K."/>
            <person name="Chung S.J."/>
            <person name="Nakamura S."/>
            <person name="Kuroiwa H."/>
            <person name="Tanaka K."/>
            <person name="Sato N."/>
            <person name="Kuroiwa T."/>
        </authorList>
    </citation>
    <scope>NUCLEOTIDE SEQUENCE [LARGE SCALE GENOMIC DNA]</scope>
    <source>
        <strain evidence="13 14">10D</strain>
    </source>
</reference>
<evidence type="ECO:0000313" key="14">
    <source>
        <dbReference type="Proteomes" id="UP000007014"/>
    </source>
</evidence>
<comment type="subcellular location">
    <subcellularLocation>
        <location evidence="1">Nucleus</location>
        <location evidence="1">Nuclear pore complex</location>
    </subcellularLocation>
</comment>
<dbReference type="Gene3D" id="2.130.10.10">
    <property type="entry name" value="YVTN repeat-like/Quinoprotein amine dehydrogenase"/>
    <property type="match status" value="1"/>
</dbReference>
<keyword evidence="10" id="KW-0539">Nucleus</keyword>
<keyword evidence="14" id="KW-1185">Reference proteome</keyword>
<dbReference type="GO" id="GO:0006606">
    <property type="term" value="P:protein import into nucleus"/>
    <property type="evidence" value="ECO:0007669"/>
    <property type="project" value="TreeGrafter"/>
</dbReference>
<keyword evidence="7" id="KW-0653">Protein transport</keyword>
<feature type="compositionally biased region" description="Low complexity" evidence="12">
    <location>
        <begin position="702"/>
        <end position="711"/>
    </location>
</feature>
<dbReference type="AlphaFoldDB" id="M1VCG0"/>
<evidence type="ECO:0000256" key="4">
    <source>
        <dbReference type="ARBA" id="ARBA00022574"/>
    </source>
</evidence>
<dbReference type="GO" id="GO:0051028">
    <property type="term" value="P:mRNA transport"/>
    <property type="evidence" value="ECO:0007669"/>
    <property type="project" value="UniProtKB-KW"/>
</dbReference>
<dbReference type="Proteomes" id="UP000007014">
    <property type="component" value="Chromosome 10"/>
</dbReference>
<dbReference type="InterPro" id="IPR036322">
    <property type="entry name" value="WD40_repeat_dom_sf"/>
</dbReference>
<keyword evidence="4 11" id="KW-0853">WD repeat</keyword>
<dbReference type="SMART" id="SM00320">
    <property type="entry name" value="WD40"/>
    <property type="match status" value="6"/>
</dbReference>
<evidence type="ECO:0000256" key="2">
    <source>
        <dbReference type="ARBA" id="ARBA00010102"/>
    </source>
</evidence>
<dbReference type="Gramene" id="CMJ112CT">
    <property type="protein sequence ID" value="CMJ112CT"/>
    <property type="gene ID" value="CMJ112C"/>
</dbReference>
<dbReference type="STRING" id="280699.M1VCG0"/>
<evidence type="ECO:0000256" key="10">
    <source>
        <dbReference type="ARBA" id="ARBA00023242"/>
    </source>
</evidence>
<dbReference type="GO" id="GO:0005198">
    <property type="term" value="F:structural molecule activity"/>
    <property type="evidence" value="ECO:0007669"/>
    <property type="project" value="InterPro"/>
</dbReference>
<feature type="compositionally biased region" description="Low complexity" evidence="12">
    <location>
        <begin position="387"/>
        <end position="399"/>
    </location>
</feature>
<evidence type="ECO:0000256" key="3">
    <source>
        <dbReference type="ARBA" id="ARBA00022448"/>
    </source>
</evidence>
<dbReference type="SUPFAM" id="SSF50978">
    <property type="entry name" value="WD40 repeat-like"/>
    <property type="match status" value="1"/>
</dbReference>
<feature type="region of interest" description="Disordered" evidence="12">
    <location>
        <begin position="514"/>
        <end position="759"/>
    </location>
</feature>
<evidence type="ECO:0000256" key="5">
    <source>
        <dbReference type="ARBA" id="ARBA00022737"/>
    </source>
</evidence>
<dbReference type="RefSeq" id="XP_005534854.1">
    <property type="nucleotide sequence ID" value="XM_005534797.1"/>
</dbReference>
<dbReference type="OrthoDB" id="364224at2759"/>
<dbReference type="PANTHER" id="PTHR11024">
    <property type="entry name" value="NUCLEAR PORE COMPLEX PROTEIN SEC13 / SEH1 FAMILY MEMBER"/>
    <property type="match status" value="1"/>
</dbReference>
<comment type="similarity">
    <text evidence="2">Belongs to the WD repeat SEC13 family.</text>
</comment>
<evidence type="ECO:0000313" key="13">
    <source>
        <dbReference type="EMBL" id="BAM80247.1"/>
    </source>
</evidence>
<dbReference type="InterPro" id="IPR001680">
    <property type="entry name" value="WD40_rpt"/>
</dbReference>
<keyword evidence="6" id="KW-0509">mRNA transport</keyword>
<gene>
    <name evidence="13" type="ORF">CYME_CMJ112C</name>
</gene>
<accession>M1VCG0</accession>
<evidence type="ECO:0000256" key="6">
    <source>
        <dbReference type="ARBA" id="ARBA00022816"/>
    </source>
</evidence>
<protein>
    <submittedName>
        <fullName evidence="13">Vesicle coat complex COPII, subunit Sec13</fullName>
    </submittedName>
</protein>
<feature type="region of interest" description="Disordered" evidence="12">
    <location>
        <begin position="371"/>
        <end position="436"/>
    </location>
</feature>
<dbReference type="PANTHER" id="PTHR11024:SF2">
    <property type="entry name" value="PROTEIN SEC13 HOMOLOG"/>
    <property type="match status" value="1"/>
</dbReference>
<keyword evidence="9" id="KW-0906">Nuclear pore complex</keyword>
<keyword evidence="5" id="KW-0677">Repeat</keyword>
<dbReference type="Pfam" id="PF00400">
    <property type="entry name" value="WD40"/>
    <property type="match status" value="5"/>
</dbReference>
<dbReference type="InterPro" id="IPR015943">
    <property type="entry name" value="WD40/YVTN_repeat-like_dom_sf"/>
</dbReference>
<evidence type="ECO:0000256" key="9">
    <source>
        <dbReference type="ARBA" id="ARBA00023132"/>
    </source>
</evidence>
<proteinExistence type="inferred from homology"/>
<dbReference type="KEGG" id="cme:CYME_CMJ112C"/>
<reference evidence="13 14" key="1">
    <citation type="journal article" date="2004" name="Nature">
        <title>Genome sequence of the ultrasmall unicellular red alga Cyanidioschyzon merolae 10D.</title>
        <authorList>
            <person name="Matsuzaki M."/>
            <person name="Misumi O."/>
            <person name="Shin-i T."/>
            <person name="Maruyama S."/>
            <person name="Takahara M."/>
            <person name="Miyagishima S."/>
            <person name="Mori T."/>
            <person name="Nishida K."/>
            <person name="Yagisawa F."/>
            <person name="Nishida K."/>
            <person name="Yoshida Y."/>
            <person name="Nishimura Y."/>
            <person name="Nakao S."/>
            <person name="Kobayashi T."/>
            <person name="Momoyama Y."/>
            <person name="Higashiyama T."/>
            <person name="Minoda A."/>
            <person name="Sano M."/>
            <person name="Nomoto H."/>
            <person name="Oishi K."/>
            <person name="Hayashi H."/>
            <person name="Ohta F."/>
            <person name="Nishizaka S."/>
            <person name="Haga S."/>
            <person name="Miura S."/>
            <person name="Morishita T."/>
            <person name="Kabeya Y."/>
            <person name="Terasawa K."/>
            <person name="Suzuki Y."/>
            <person name="Ishii Y."/>
            <person name="Asakawa S."/>
            <person name="Takano H."/>
            <person name="Ohta N."/>
            <person name="Kuroiwa H."/>
            <person name="Tanaka K."/>
            <person name="Shimizu N."/>
            <person name="Sugano S."/>
            <person name="Sato N."/>
            <person name="Nozaki H."/>
            <person name="Ogasawara N."/>
            <person name="Kohara Y."/>
            <person name="Kuroiwa T."/>
        </authorList>
    </citation>
    <scope>NUCLEOTIDE SEQUENCE [LARGE SCALE GENOMIC DNA]</scope>
    <source>
        <strain evidence="13 14">10D</strain>
    </source>
</reference>
<feature type="repeat" description="WD" evidence="11">
    <location>
        <begin position="263"/>
        <end position="297"/>
    </location>
</feature>
<dbReference type="PROSITE" id="PS50294">
    <property type="entry name" value="WD_REPEATS_REGION"/>
    <property type="match status" value="1"/>
</dbReference>
<dbReference type="HOGENOM" id="CLU_367386_0_0_1"/>
<evidence type="ECO:0000256" key="12">
    <source>
        <dbReference type="SAM" id="MobiDB-lite"/>
    </source>
</evidence>
<feature type="compositionally biased region" description="Pro residues" evidence="12">
    <location>
        <begin position="741"/>
        <end position="751"/>
    </location>
</feature>
<sequence>MTEDSALEGALIVPKLFIETQHNDRILDLQFDFYGKRLATCAADGKIKVFDCSNAGLGSGALSSARLVSEVQASTSGPVWQVSWAHPCFGTVLASCGFDGRVIVWAEQEPPPAAWPGGARSRPTPGPLLQPIYEHRAHEPASVNAVAFAPPEYGLTLACAASDGRVSVCRRDERDGSWRVEWVADPATGIAHKLGATCLSWAPAGNINSTLAEQAADAAGTWSPMRLATGGCDHLVRIWIYDASSECWRIEGDGVSSPRSGELPGHTDWVRAVAWCPSRSAGQVLASAGQDGRVLIWRRVPSGAHGEAAKHDGGQWSYVELPRFKAPCWGLSWSTAGLFLAVSCGDQTVSLWRQLPSGEWKQIAEASEAGAQAIRDRERAQAQQELGSAATASTASAGSVPASLRQRAPSGPVTPQLAHMSPAVSPGSHPGAGNLVRSGFDSSFAGAGARFPGMPPASVTSQVAATNQVPVAGARTSGSFVPAAGIMPPPPGTTSVYAMNAAASGARGLPPGLASNASGMERSVPPAPAAFSPNSTQRAPPAYGAAQVGAFPQPPPSPAAPPVRPAPPPPLPGIATPVQSNAGAFAGQAPQSSLTSPLMRPQPPPMSRSGSTALHAPQQAPAVPRSQVPASPRVSAASMYSGGAPPLPPPMTTTTTMTSGAQSLPSASMPYPIGQAGHPWSSSMAHAGTGAPIVPPPPLVAQQQQQQQQQQFSSGSQGVARQGMVQSGAQGPWSGALQGRQPPPPPPPPPSSSSSSTYR</sequence>
<organism evidence="13 14">
    <name type="scientific">Cyanidioschyzon merolae (strain NIES-3377 / 10D)</name>
    <name type="common">Unicellular red alga</name>
    <dbReference type="NCBI Taxonomy" id="280699"/>
    <lineage>
        <taxon>Eukaryota</taxon>
        <taxon>Rhodophyta</taxon>
        <taxon>Bangiophyceae</taxon>
        <taxon>Cyanidiales</taxon>
        <taxon>Cyanidiaceae</taxon>
        <taxon>Cyanidioschyzon</taxon>
    </lineage>
</organism>
<dbReference type="eggNOG" id="KOG1332">
    <property type="taxonomic scope" value="Eukaryota"/>
</dbReference>
<feature type="compositionally biased region" description="Pro residues" evidence="12">
    <location>
        <begin position="552"/>
        <end position="572"/>
    </location>
</feature>
<evidence type="ECO:0000256" key="8">
    <source>
        <dbReference type="ARBA" id="ARBA00023010"/>
    </source>
</evidence>
<dbReference type="GeneID" id="16994204"/>
<dbReference type="PROSITE" id="PS50082">
    <property type="entry name" value="WD_REPEATS_2"/>
    <property type="match status" value="1"/>
</dbReference>
<dbReference type="GO" id="GO:0030127">
    <property type="term" value="C:COPII vesicle coat"/>
    <property type="evidence" value="ECO:0007669"/>
    <property type="project" value="TreeGrafter"/>
</dbReference>
<name>M1VCG0_CYAM1</name>
<keyword evidence="3" id="KW-0813">Transport</keyword>
<evidence type="ECO:0000256" key="11">
    <source>
        <dbReference type="PROSITE-ProRule" id="PRU00221"/>
    </source>
</evidence>
<dbReference type="GO" id="GO:0090114">
    <property type="term" value="P:COPII-coated vesicle budding"/>
    <property type="evidence" value="ECO:0007669"/>
    <property type="project" value="TreeGrafter"/>
</dbReference>
<evidence type="ECO:0000256" key="1">
    <source>
        <dbReference type="ARBA" id="ARBA00004567"/>
    </source>
</evidence>
<dbReference type="EMBL" id="AP006492">
    <property type="protein sequence ID" value="BAM80247.1"/>
    <property type="molecule type" value="Genomic_DNA"/>
</dbReference>
<evidence type="ECO:0000256" key="7">
    <source>
        <dbReference type="ARBA" id="ARBA00022927"/>
    </source>
</evidence>